<sequence>MCTRALLLAVISRRASRLSTFTTRTSIYRVSTSELHIKLKTVFTMATKIKPGEEADYDEDYAVELANMKAKRKTLRRQITVSNTQVETLTNSRGSRGAIQGLLLHLNDLILRASQLQTDISTMEDDEEEAERQDANHLGYVTRVGELSANAQNYIRSRDGDAASIVGPNVVPDRDPPLPPVSPSEILRREQARQDEIAATRLRAERAREQAVRTRQQADQAWEEADAAQAALRLLGVEPPGGSIPPDDDHFTSISQQINNTTPQAKTLLDQQRQKNFDSTQETPDTWIDLYSAGRLPPIITARSTRSSVSAELEPFDGKALEWFSWIDLVRALVHDTPKSPGEKLALLKRFLRGDCLDLVYGLGGGEAAYIEALVRLKQTCGRRDVMRAAHHQAIQKLETKQDPTSFKRFAERIRTHLFDLSRIGETGTTDLIEKICLKLHLNDRLAWNEDRRGRIEDRSLNTFGMWLCSRASAYQNTFSIAADQVNPTSSKPSNQRRQARTNQSSAKMAGKASGQGQL</sequence>
<name>E9GHD7_DAPPU</name>
<proteinExistence type="predicted"/>
<dbReference type="EMBL" id="GL732544">
    <property type="protein sequence ID" value="EFX81176.1"/>
    <property type="molecule type" value="Genomic_DNA"/>
</dbReference>
<keyword evidence="1" id="KW-0175">Coiled coil</keyword>
<reference evidence="3 4" key="1">
    <citation type="journal article" date="2011" name="Science">
        <title>The ecoresponsive genome of Daphnia pulex.</title>
        <authorList>
            <person name="Colbourne J.K."/>
            <person name="Pfrender M.E."/>
            <person name="Gilbert D."/>
            <person name="Thomas W.K."/>
            <person name="Tucker A."/>
            <person name="Oakley T.H."/>
            <person name="Tokishita S."/>
            <person name="Aerts A."/>
            <person name="Arnold G.J."/>
            <person name="Basu M.K."/>
            <person name="Bauer D.J."/>
            <person name="Caceres C.E."/>
            <person name="Carmel L."/>
            <person name="Casola C."/>
            <person name="Choi J.H."/>
            <person name="Detter J.C."/>
            <person name="Dong Q."/>
            <person name="Dusheyko S."/>
            <person name="Eads B.D."/>
            <person name="Frohlich T."/>
            <person name="Geiler-Samerotte K.A."/>
            <person name="Gerlach D."/>
            <person name="Hatcher P."/>
            <person name="Jogdeo S."/>
            <person name="Krijgsveld J."/>
            <person name="Kriventseva E.V."/>
            <person name="Kultz D."/>
            <person name="Laforsch C."/>
            <person name="Lindquist E."/>
            <person name="Lopez J."/>
            <person name="Manak J.R."/>
            <person name="Muller J."/>
            <person name="Pangilinan J."/>
            <person name="Patwardhan R.P."/>
            <person name="Pitluck S."/>
            <person name="Pritham E.J."/>
            <person name="Rechtsteiner A."/>
            <person name="Rho M."/>
            <person name="Rogozin I.B."/>
            <person name="Sakarya O."/>
            <person name="Salamov A."/>
            <person name="Schaack S."/>
            <person name="Shapiro H."/>
            <person name="Shiga Y."/>
            <person name="Skalitzky C."/>
            <person name="Smith Z."/>
            <person name="Souvorov A."/>
            <person name="Sung W."/>
            <person name="Tang Z."/>
            <person name="Tsuchiya D."/>
            <person name="Tu H."/>
            <person name="Vos H."/>
            <person name="Wang M."/>
            <person name="Wolf Y.I."/>
            <person name="Yamagata H."/>
            <person name="Yamada T."/>
            <person name="Ye Y."/>
            <person name="Shaw J.R."/>
            <person name="Andrews J."/>
            <person name="Crease T.J."/>
            <person name="Tang H."/>
            <person name="Lucas S.M."/>
            <person name="Robertson H.M."/>
            <person name="Bork P."/>
            <person name="Koonin E.V."/>
            <person name="Zdobnov E.M."/>
            <person name="Grigoriev I.V."/>
            <person name="Lynch M."/>
            <person name="Boore J.L."/>
        </authorList>
    </citation>
    <scope>NUCLEOTIDE SEQUENCE [LARGE SCALE GENOMIC DNA]</scope>
</reference>
<evidence type="ECO:0000256" key="1">
    <source>
        <dbReference type="SAM" id="Coils"/>
    </source>
</evidence>
<feature type="coiled-coil region" evidence="1">
    <location>
        <begin position="106"/>
        <end position="133"/>
    </location>
</feature>
<evidence type="ECO:0000313" key="4">
    <source>
        <dbReference type="Proteomes" id="UP000000305"/>
    </source>
</evidence>
<evidence type="ECO:0000256" key="2">
    <source>
        <dbReference type="SAM" id="MobiDB-lite"/>
    </source>
</evidence>
<dbReference type="InParanoid" id="E9GHD7"/>
<dbReference type="OrthoDB" id="6354944at2759"/>
<dbReference type="PANTHER" id="PTHR46903:SF1">
    <property type="entry name" value="CCHC-TYPE DOMAIN-CONTAINING PROTEIN"/>
    <property type="match status" value="1"/>
</dbReference>
<dbReference type="PANTHER" id="PTHR46903">
    <property type="entry name" value="C2H2-TYPE DOMAIN-CONTAINING PROTEIN"/>
    <property type="match status" value="1"/>
</dbReference>
<evidence type="ECO:0000313" key="3">
    <source>
        <dbReference type="EMBL" id="EFX81176.1"/>
    </source>
</evidence>
<organism evidence="3 4">
    <name type="scientific">Daphnia pulex</name>
    <name type="common">Water flea</name>
    <dbReference type="NCBI Taxonomy" id="6669"/>
    <lineage>
        <taxon>Eukaryota</taxon>
        <taxon>Metazoa</taxon>
        <taxon>Ecdysozoa</taxon>
        <taxon>Arthropoda</taxon>
        <taxon>Crustacea</taxon>
        <taxon>Branchiopoda</taxon>
        <taxon>Diplostraca</taxon>
        <taxon>Cladocera</taxon>
        <taxon>Anomopoda</taxon>
        <taxon>Daphniidae</taxon>
        <taxon>Daphnia</taxon>
    </lineage>
</organism>
<dbReference type="Proteomes" id="UP000000305">
    <property type="component" value="Unassembled WGS sequence"/>
</dbReference>
<dbReference type="STRING" id="6669.E9GHD7"/>
<feature type="region of interest" description="Disordered" evidence="2">
    <location>
        <begin position="485"/>
        <end position="519"/>
    </location>
</feature>
<dbReference type="PhylomeDB" id="E9GHD7"/>
<dbReference type="AlphaFoldDB" id="E9GHD7"/>
<gene>
    <name evidence="3" type="ORF">DAPPUDRAFT_242776</name>
</gene>
<protein>
    <submittedName>
        <fullName evidence="3">Uncharacterized protein</fullName>
    </submittedName>
</protein>
<dbReference type="Pfam" id="PF03564">
    <property type="entry name" value="DUF1759"/>
    <property type="match status" value="1"/>
</dbReference>
<feature type="compositionally biased region" description="Polar residues" evidence="2">
    <location>
        <begin position="485"/>
        <end position="507"/>
    </location>
</feature>
<accession>E9GHD7</accession>
<keyword evidence="4" id="KW-1185">Reference proteome</keyword>
<dbReference type="KEGG" id="dpx:DAPPUDRAFT_242776"/>
<dbReference type="HOGENOM" id="CLU_035079_0_0_1"/>
<dbReference type="InterPro" id="IPR005312">
    <property type="entry name" value="DUF1759"/>
</dbReference>